<dbReference type="EMBL" id="CT573071">
    <property type="protein sequence ID" value="CAJ75230.1"/>
    <property type="molecule type" value="Genomic_DNA"/>
</dbReference>
<gene>
    <name evidence="2" type="ORF">kuste4468</name>
</gene>
<protein>
    <recommendedName>
        <fullName evidence="1">Winged helix-turn helix domain-containing protein</fullName>
    </recommendedName>
</protein>
<organism evidence="2">
    <name type="scientific">Kuenenia stuttgartiensis</name>
    <dbReference type="NCBI Taxonomy" id="174633"/>
    <lineage>
        <taxon>Bacteria</taxon>
        <taxon>Pseudomonadati</taxon>
        <taxon>Planctomycetota</taxon>
        <taxon>Candidatus Brocadiia</taxon>
        <taxon>Candidatus Brocadiales</taxon>
        <taxon>Candidatus Brocadiaceae</taxon>
        <taxon>Candidatus Kuenenia</taxon>
    </lineage>
</organism>
<proteinExistence type="predicted"/>
<accession>Q1Q5D4</accession>
<dbReference type="AlphaFoldDB" id="Q1Q5D4"/>
<reference evidence="2" key="2">
    <citation type="submission" date="2006-01" db="EMBL/GenBank/DDBJ databases">
        <authorList>
            <person name="Genoscope"/>
        </authorList>
    </citation>
    <scope>NUCLEOTIDE SEQUENCE</scope>
</reference>
<dbReference type="InterPro" id="IPR025959">
    <property type="entry name" value="Winged_HTH_dom"/>
</dbReference>
<dbReference type="Pfam" id="PF13592">
    <property type="entry name" value="HTH_33"/>
    <property type="match status" value="1"/>
</dbReference>
<dbReference type="InterPro" id="IPR009057">
    <property type="entry name" value="Homeodomain-like_sf"/>
</dbReference>
<dbReference type="SUPFAM" id="SSF46689">
    <property type="entry name" value="Homeodomain-like"/>
    <property type="match status" value="1"/>
</dbReference>
<name>Q1Q5D4_KUEST</name>
<evidence type="ECO:0000259" key="1">
    <source>
        <dbReference type="Pfam" id="PF13592"/>
    </source>
</evidence>
<feature type="domain" description="Winged helix-turn helix" evidence="1">
    <location>
        <begin position="54"/>
        <end position="107"/>
    </location>
</feature>
<reference evidence="2" key="1">
    <citation type="journal article" date="2006" name="Nature">
        <title>Deciphering the evolution and metabolism of an anammox bacterium from a community genome.</title>
        <authorList>
            <person name="Strous M."/>
            <person name="Pelletier E."/>
            <person name="Mangenot S."/>
            <person name="Rattei T."/>
            <person name="Lehner A."/>
            <person name="Taylor M.W."/>
            <person name="Horn M."/>
            <person name="Daims H."/>
            <person name="Bartol-Mavel D."/>
            <person name="Wincker P."/>
            <person name="Barbe V."/>
            <person name="Fonknechten N."/>
            <person name="Vallenet D."/>
            <person name="Segurens B."/>
            <person name="Schenowitz-Truong C."/>
            <person name="Medigue C."/>
            <person name="Collingro A."/>
            <person name="Snel B."/>
            <person name="Dutilh B.E."/>
            <person name="OpDenCamp H.J.M."/>
            <person name="vanDerDrift C."/>
            <person name="Cirpus I."/>
            <person name="vanDePas-Schoonen K.T."/>
            <person name="Harhangi H.R."/>
            <person name="vanNiftrik L."/>
            <person name="Schmid M."/>
            <person name="Keltjens J."/>
            <person name="vanDeVossenberg J."/>
            <person name="Kartal B."/>
            <person name="Meier H."/>
            <person name="Frishman D."/>
            <person name="Huynen M.A."/>
            <person name="Mewes H."/>
            <person name="Weissenbach J."/>
            <person name="Jetten M.S.M."/>
            <person name="Wagner M."/>
            <person name="LePaslier D."/>
        </authorList>
    </citation>
    <scope>NUCLEOTIDE SEQUENCE</scope>
</reference>
<sequence length="136" mass="15856">MLDDQTIRNYEKLYKDKGFDGLLSDNYVGCMPKLTCEQEEQLKDHIRKNNYSAAKEIVEYVKQTFNKTYTPEGMVHTLDRLGFTYKKTTIVPGKANPEKQKEFIENYKQLKEEKAPGDIVKQIRFSKNLHTPGPSF</sequence>
<evidence type="ECO:0000313" key="2">
    <source>
        <dbReference type="EMBL" id="CAJ75230.1"/>
    </source>
</evidence>